<dbReference type="Pfam" id="PF05569">
    <property type="entry name" value="Peptidase_M56"/>
    <property type="match status" value="1"/>
</dbReference>
<feature type="domain" description="Peptidase M56" evidence="3">
    <location>
        <begin position="20"/>
        <end position="303"/>
    </location>
</feature>
<keyword evidence="2" id="KW-0812">Transmembrane</keyword>
<dbReference type="PANTHER" id="PTHR34978">
    <property type="entry name" value="POSSIBLE SENSOR-TRANSDUCER PROTEIN BLAR"/>
    <property type="match status" value="1"/>
</dbReference>
<gene>
    <name evidence="4" type="primary">blaR1_1</name>
    <name evidence="4" type="ORF">Pla175_06280</name>
</gene>
<dbReference type="RefSeq" id="WP_145281242.1">
    <property type="nucleotide sequence ID" value="NZ_CP036291.1"/>
</dbReference>
<accession>A0A518D711</accession>
<feature type="compositionally biased region" description="Gly residues" evidence="1">
    <location>
        <begin position="349"/>
        <end position="366"/>
    </location>
</feature>
<feature type="transmembrane region" description="Helical" evidence="2">
    <location>
        <begin position="12"/>
        <end position="30"/>
    </location>
</feature>
<keyword evidence="5" id="KW-1185">Reference proteome</keyword>
<dbReference type="EMBL" id="CP036291">
    <property type="protein sequence ID" value="QDU87270.1"/>
    <property type="molecule type" value="Genomic_DNA"/>
</dbReference>
<dbReference type="AlphaFoldDB" id="A0A518D711"/>
<dbReference type="InterPro" id="IPR052173">
    <property type="entry name" value="Beta-lactam_resp_regulator"/>
</dbReference>
<dbReference type="CDD" id="cd07341">
    <property type="entry name" value="M56_BlaR1_MecR1_like"/>
    <property type="match status" value="1"/>
</dbReference>
<feature type="compositionally biased region" description="Basic and acidic residues" evidence="1">
    <location>
        <begin position="367"/>
        <end position="382"/>
    </location>
</feature>
<sequence>MNPLWTAVGWTMLHFLWVGAAILLAAAVLRTALRRAPARVRYAASLLTLAWLATAPVLCGTLLVEKPADPSRPVGWVTRASGNPSSSAEEAAVPSVDAQVNTASVALEAVEAFEPSPPRDGLPLARITHPTRALQVAAEAAPYVWLVGAPLTLLLLATGVIGAERLKHAGAAIDDPATLALLARARRTMRVGRRVALLACDRVAQPVLIGVLRPAILLPPALLAGLSTDELELVLLHELAHVRRWDNLVNLLQRVIEALLFFHPAVWIASRWVRRDREECCDALVVDATGRRQAYAGLLVRVAQSVLEGRPAPALATTNGPTPARPPGAADPEPGGRRDARFTQAVAGGVAGGGGDAWRGGALGDGRGNREAEAPGGRREACGGEAGNRGLA</sequence>
<proteinExistence type="predicted"/>
<dbReference type="KEGG" id="pnd:Pla175_06280"/>
<evidence type="ECO:0000313" key="4">
    <source>
        <dbReference type="EMBL" id="QDU87270.1"/>
    </source>
</evidence>
<reference evidence="4 5" key="1">
    <citation type="submission" date="2019-02" db="EMBL/GenBank/DDBJ databases">
        <title>Deep-cultivation of Planctomycetes and their phenomic and genomic characterization uncovers novel biology.</title>
        <authorList>
            <person name="Wiegand S."/>
            <person name="Jogler M."/>
            <person name="Boedeker C."/>
            <person name="Pinto D."/>
            <person name="Vollmers J."/>
            <person name="Rivas-Marin E."/>
            <person name="Kohn T."/>
            <person name="Peeters S.H."/>
            <person name="Heuer A."/>
            <person name="Rast P."/>
            <person name="Oberbeckmann S."/>
            <person name="Bunk B."/>
            <person name="Jeske O."/>
            <person name="Meyerdierks A."/>
            <person name="Storesund J.E."/>
            <person name="Kallscheuer N."/>
            <person name="Luecker S."/>
            <person name="Lage O.M."/>
            <person name="Pohl T."/>
            <person name="Merkel B.J."/>
            <person name="Hornburger P."/>
            <person name="Mueller R.-W."/>
            <person name="Bruemmer F."/>
            <person name="Labrenz M."/>
            <person name="Spormann A.M."/>
            <person name="Op den Camp H."/>
            <person name="Overmann J."/>
            <person name="Amann R."/>
            <person name="Jetten M.S.M."/>
            <person name="Mascher T."/>
            <person name="Medema M.H."/>
            <person name="Devos D.P."/>
            <person name="Kaster A.-K."/>
            <person name="Ovreas L."/>
            <person name="Rohde M."/>
            <person name="Galperin M.Y."/>
            <person name="Jogler C."/>
        </authorList>
    </citation>
    <scope>NUCLEOTIDE SEQUENCE [LARGE SCALE GENOMIC DNA]</scope>
    <source>
        <strain evidence="4 5">Pla175</strain>
    </source>
</reference>
<feature type="transmembrane region" description="Helical" evidence="2">
    <location>
        <begin position="143"/>
        <end position="163"/>
    </location>
</feature>
<evidence type="ECO:0000313" key="5">
    <source>
        <dbReference type="Proteomes" id="UP000317429"/>
    </source>
</evidence>
<keyword evidence="2" id="KW-0472">Membrane</keyword>
<evidence type="ECO:0000256" key="1">
    <source>
        <dbReference type="SAM" id="MobiDB-lite"/>
    </source>
</evidence>
<keyword evidence="2" id="KW-1133">Transmembrane helix</keyword>
<dbReference type="PANTHER" id="PTHR34978:SF3">
    <property type="entry name" value="SLR0241 PROTEIN"/>
    <property type="match status" value="1"/>
</dbReference>
<evidence type="ECO:0000259" key="3">
    <source>
        <dbReference type="Pfam" id="PF05569"/>
    </source>
</evidence>
<dbReference type="OrthoDB" id="291597at2"/>
<feature type="transmembrane region" description="Helical" evidence="2">
    <location>
        <begin position="42"/>
        <end position="64"/>
    </location>
</feature>
<protein>
    <submittedName>
        <fullName evidence="4">Regulatory protein BlaR1</fullName>
    </submittedName>
</protein>
<dbReference type="Proteomes" id="UP000317429">
    <property type="component" value="Chromosome"/>
</dbReference>
<feature type="region of interest" description="Disordered" evidence="1">
    <location>
        <begin position="312"/>
        <end position="392"/>
    </location>
</feature>
<name>A0A518D711_9BACT</name>
<organism evidence="4 5">
    <name type="scientific">Pirellulimonas nuda</name>
    <dbReference type="NCBI Taxonomy" id="2528009"/>
    <lineage>
        <taxon>Bacteria</taxon>
        <taxon>Pseudomonadati</taxon>
        <taxon>Planctomycetota</taxon>
        <taxon>Planctomycetia</taxon>
        <taxon>Pirellulales</taxon>
        <taxon>Lacipirellulaceae</taxon>
        <taxon>Pirellulimonas</taxon>
    </lineage>
</organism>
<dbReference type="Gene3D" id="3.30.2010.10">
    <property type="entry name" value="Metalloproteases ('zincins'), catalytic domain"/>
    <property type="match status" value="1"/>
</dbReference>
<dbReference type="InterPro" id="IPR008756">
    <property type="entry name" value="Peptidase_M56"/>
</dbReference>
<evidence type="ECO:0000256" key="2">
    <source>
        <dbReference type="SAM" id="Phobius"/>
    </source>
</evidence>